<proteinExistence type="predicted"/>
<dbReference type="AlphaFoldDB" id="A0A212ESQ0"/>
<keyword evidence="4" id="KW-1133">Transmembrane helix</keyword>
<dbReference type="PROSITE" id="PS00233">
    <property type="entry name" value="CHIT_BIND_RR_1"/>
    <property type="match status" value="1"/>
</dbReference>
<evidence type="ECO:0000313" key="6">
    <source>
        <dbReference type="Proteomes" id="UP000007151"/>
    </source>
</evidence>
<keyword evidence="6" id="KW-1185">Reference proteome</keyword>
<dbReference type="KEGG" id="dpl:KGM_207990"/>
<dbReference type="InterPro" id="IPR031311">
    <property type="entry name" value="CHIT_BIND_RR_consensus"/>
</dbReference>
<dbReference type="InParanoid" id="A0A212ESQ0"/>
<keyword evidence="2" id="KW-0732">Signal</keyword>
<dbReference type="Pfam" id="PF00379">
    <property type="entry name" value="Chitin_bind_4"/>
    <property type="match status" value="1"/>
</dbReference>
<dbReference type="PANTHER" id="PTHR10380:SF173">
    <property type="entry name" value="CUTICULAR PROTEIN 47EF, ISOFORM C-RELATED"/>
    <property type="match status" value="1"/>
</dbReference>
<dbReference type="InterPro" id="IPR000618">
    <property type="entry name" value="Insect_cuticle"/>
</dbReference>
<evidence type="ECO:0000256" key="3">
    <source>
        <dbReference type="PROSITE-ProRule" id="PRU00497"/>
    </source>
</evidence>
<evidence type="ECO:0000256" key="4">
    <source>
        <dbReference type="SAM" id="Phobius"/>
    </source>
</evidence>
<dbReference type="PRINTS" id="PR00947">
    <property type="entry name" value="CUTICLE"/>
</dbReference>
<keyword evidence="4" id="KW-0472">Membrane</keyword>
<dbReference type="STRING" id="278856.A0A212ESQ0"/>
<dbReference type="PROSITE" id="PS51155">
    <property type="entry name" value="CHIT_BIND_RR_2"/>
    <property type="match status" value="1"/>
</dbReference>
<gene>
    <name evidence="5" type="ORF">KGM_207990</name>
</gene>
<evidence type="ECO:0000256" key="2">
    <source>
        <dbReference type="ARBA" id="ARBA00022729"/>
    </source>
</evidence>
<evidence type="ECO:0000313" key="5">
    <source>
        <dbReference type="EMBL" id="OWR44510.1"/>
    </source>
</evidence>
<feature type="transmembrane region" description="Helical" evidence="4">
    <location>
        <begin position="45"/>
        <end position="66"/>
    </location>
</feature>
<evidence type="ECO:0000256" key="1">
    <source>
        <dbReference type="ARBA" id="ARBA00022460"/>
    </source>
</evidence>
<dbReference type="InterPro" id="IPR050468">
    <property type="entry name" value="Cuticle_Struct_Prot"/>
</dbReference>
<comment type="caution">
    <text evidence="5">The sequence shown here is derived from an EMBL/GenBank/DDBJ whole genome shotgun (WGS) entry which is preliminary data.</text>
</comment>
<dbReference type="GO" id="GO:0008010">
    <property type="term" value="F:structural constituent of chitin-based larval cuticle"/>
    <property type="evidence" value="ECO:0007669"/>
    <property type="project" value="TreeGrafter"/>
</dbReference>
<keyword evidence="4" id="KW-0812">Transmembrane</keyword>
<sequence length="216" mass="23297">MRPTSAQIGDSLYIKRSYETASTFGVRTIACPGSHLFLLSPVNKMLFVLVICLASLVGILGAAPAIESQPKPQVLSYEMNTANMPNSYNYHYNSSDGSSRTEQGEFVDPGTGDASLNVAGAKLFVFGLVLVASLAEDGKQPPAEIITERTIVREDGYDFEFKTSDGTSRKEEAGLITVGDRQGIAVKGSYSYLSPDGLEYIVSYTADDKGFKPQLK</sequence>
<organism evidence="5 6">
    <name type="scientific">Danaus plexippus plexippus</name>
    <dbReference type="NCBI Taxonomy" id="278856"/>
    <lineage>
        <taxon>Eukaryota</taxon>
        <taxon>Metazoa</taxon>
        <taxon>Ecdysozoa</taxon>
        <taxon>Arthropoda</taxon>
        <taxon>Hexapoda</taxon>
        <taxon>Insecta</taxon>
        <taxon>Pterygota</taxon>
        <taxon>Neoptera</taxon>
        <taxon>Endopterygota</taxon>
        <taxon>Lepidoptera</taxon>
        <taxon>Glossata</taxon>
        <taxon>Ditrysia</taxon>
        <taxon>Papilionoidea</taxon>
        <taxon>Nymphalidae</taxon>
        <taxon>Danainae</taxon>
        <taxon>Danaini</taxon>
        <taxon>Danaina</taxon>
        <taxon>Danaus</taxon>
        <taxon>Danaus</taxon>
    </lineage>
</organism>
<dbReference type="EMBL" id="AGBW02012745">
    <property type="protein sequence ID" value="OWR44510.1"/>
    <property type="molecule type" value="Genomic_DNA"/>
</dbReference>
<accession>A0A212ESQ0</accession>
<name>A0A212ESQ0_DANPL</name>
<dbReference type="Proteomes" id="UP000007151">
    <property type="component" value="Unassembled WGS sequence"/>
</dbReference>
<reference evidence="5 6" key="1">
    <citation type="journal article" date="2011" name="Cell">
        <title>The monarch butterfly genome yields insights into long-distance migration.</title>
        <authorList>
            <person name="Zhan S."/>
            <person name="Merlin C."/>
            <person name="Boore J.L."/>
            <person name="Reppert S.M."/>
        </authorList>
    </citation>
    <scope>NUCLEOTIDE SEQUENCE [LARGE SCALE GENOMIC DNA]</scope>
    <source>
        <strain evidence="5">F-2</strain>
    </source>
</reference>
<dbReference type="PANTHER" id="PTHR10380">
    <property type="entry name" value="CUTICLE PROTEIN"/>
    <property type="match status" value="1"/>
</dbReference>
<protein>
    <submittedName>
        <fullName evidence="5">Cuticular protein RR-1 motif 25</fullName>
    </submittedName>
</protein>
<dbReference type="eggNOG" id="ENOG502TC25">
    <property type="taxonomic scope" value="Eukaryota"/>
</dbReference>
<keyword evidence="1 3" id="KW-0193">Cuticle</keyword>
<dbReference type="GO" id="GO:0062129">
    <property type="term" value="C:chitin-based extracellular matrix"/>
    <property type="evidence" value="ECO:0007669"/>
    <property type="project" value="TreeGrafter"/>
</dbReference>